<evidence type="ECO:0000313" key="2">
    <source>
        <dbReference type="EMBL" id="ORC89509.1"/>
    </source>
</evidence>
<evidence type="ECO:0000256" key="1">
    <source>
        <dbReference type="SAM" id="MobiDB-lite"/>
    </source>
</evidence>
<name>A0A1X0NZ79_9TRYP</name>
<gene>
    <name evidence="2" type="ORF">TM35_000122840</name>
</gene>
<evidence type="ECO:0000313" key="3">
    <source>
        <dbReference type="Proteomes" id="UP000192257"/>
    </source>
</evidence>
<dbReference type="RefSeq" id="XP_028883575.1">
    <property type="nucleotide sequence ID" value="XM_029025259.1"/>
</dbReference>
<dbReference type="AlphaFoldDB" id="A0A1X0NZ79"/>
<reference evidence="2 3" key="1">
    <citation type="submission" date="2017-03" db="EMBL/GenBank/DDBJ databases">
        <title>An alternative strategy for trypanosome survival in the mammalian bloodstream revealed through genome and transcriptome analysis of the ubiquitous bovine parasite Trypanosoma (Megatrypanum) theileri.</title>
        <authorList>
            <person name="Kelly S."/>
            <person name="Ivens A."/>
            <person name="Mott A."/>
            <person name="O'Neill E."/>
            <person name="Emms D."/>
            <person name="Macleod O."/>
            <person name="Voorheis P."/>
            <person name="Matthews J."/>
            <person name="Matthews K."/>
            <person name="Carrington M."/>
        </authorList>
    </citation>
    <scope>NUCLEOTIDE SEQUENCE [LARGE SCALE GENOMIC DNA]</scope>
    <source>
        <strain evidence="2">Edinburgh</strain>
    </source>
</reference>
<comment type="caution">
    <text evidence="2">The sequence shown here is derived from an EMBL/GenBank/DDBJ whole genome shotgun (WGS) entry which is preliminary data.</text>
</comment>
<proteinExistence type="predicted"/>
<accession>A0A1X0NZ79</accession>
<feature type="compositionally biased region" description="Basic and acidic residues" evidence="1">
    <location>
        <begin position="69"/>
        <end position="86"/>
    </location>
</feature>
<keyword evidence="3" id="KW-1185">Reference proteome</keyword>
<protein>
    <submittedName>
        <fullName evidence="2">Uncharacterized protein</fullName>
    </submittedName>
</protein>
<sequence>MEKQFREVPQRLRELKSDAEEKLRPLKEEVKACNDNSSRAEKALEQLKELVDAREEAKGPFASYTGPGETEKQRKKEEAALQEGKDAASNVKLAATKTRKAAEAVKKTLAEMEKLSNTLVPSAIGFLNSPAFFNLPSKRYSVMEDLAVASTREGESIQAFVAEEKLSVKRAFDAAERAEKFANFLKVGLELAEKEFKEEFWESWS</sequence>
<dbReference type="Proteomes" id="UP000192257">
    <property type="component" value="Unassembled WGS sequence"/>
</dbReference>
<organism evidence="2 3">
    <name type="scientific">Trypanosoma theileri</name>
    <dbReference type="NCBI Taxonomy" id="67003"/>
    <lineage>
        <taxon>Eukaryota</taxon>
        <taxon>Discoba</taxon>
        <taxon>Euglenozoa</taxon>
        <taxon>Kinetoplastea</taxon>
        <taxon>Metakinetoplastina</taxon>
        <taxon>Trypanosomatida</taxon>
        <taxon>Trypanosomatidae</taxon>
        <taxon>Trypanosoma</taxon>
    </lineage>
</organism>
<feature type="region of interest" description="Disordered" evidence="1">
    <location>
        <begin position="54"/>
        <end position="86"/>
    </location>
</feature>
<dbReference type="GeneID" id="39985039"/>
<dbReference type="EMBL" id="NBCO01000012">
    <property type="protein sequence ID" value="ORC89509.1"/>
    <property type="molecule type" value="Genomic_DNA"/>
</dbReference>
<dbReference type="VEuPathDB" id="TriTrypDB:TM35_000122840"/>